<reference evidence="1 2" key="1">
    <citation type="submission" date="2015-10" db="EMBL/GenBank/DDBJ databases">
        <title>Draft genome sequence of pyrrolomycin-producing Streptomyces vitaminophilus.</title>
        <authorList>
            <person name="Graham D.E."/>
            <person name="Mahan K.M."/>
            <person name="Klingeman D.M."/>
            <person name="Hettich R.L."/>
            <person name="Parry R.J."/>
        </authorList>
    </citation>
    <scope>NUCLEOTIDE SEQUENCE [LARGE SCALE GENOMIC DNA]</scope>
    <source>
        <strain evidence="1 2">ATCC 31673</strain>
    </source>
</reference>
<dbReference type="eggNOG" id="ENOG5030JZT">
    <property type="taxonomic scope" value="Bacteria"/>
</dbReference>
<organism evidence="1 2">
    <name type="scientific">Wenjunlia vitaminophila</name>
    <name type="common">Streptomyces vitaminophilus</name>
    <dbReference type="NCBI Taxonomy" id="76728"/>
    <lineage>
        <taxon>Bacteria</taxon>
        <taxon>Bacillati</taxon>
        <taxon>Actinomycetota</taxon>
        <taxon>Actinomycetes</taxon>
        <taxon>Kitasatosporales</taxon>
        <taxon>Streptomycetaceae</taxon>
        <taxon>Wenjunlia</taxon>
    </lineage>
</organism>
<accession>A0A0T6LUH1</accession>
<evidence type="ECO:0000313" key="2">
    <source>
        <dbReference type="Proteomes" id="UP000050867"/>
    </source>
</evidence>
<proteinExistence type="predicted"/>
<gene>
    <name evidence="1" type="ORF">AQ490_19175</name>
</gene>
<comment type="caution">
    <text evidence="1">The sequence shown here is derived from an EMBL/GenBank/DDBJ whole genome shotgun (WGS) entry which is preliminary data.</text>
</comment>
<name>A0A0T6LUH1_WENVI</name>
<sequence length="129" mass="14648">MSMIATLTADADNFPPRLRTAGRGVTVVDQARRTAGATMPVMFLTEEQRSSYGTFTAVPDDAQLAGFFLLDRPRAERNDPRFPQLDTDDLDRYPVYLRYEQPDNKRDEIWCLERVTATVNPGGDYRARS</sequence>
<dbReference type="Proteomes" id="UP000050867">
    <property type="component" value="Unassembled WGS sequence"/>
</dbReference>
<protein>
    <submittedName>
        <fullName evidence="1">Uncharacterized protein</fullName>
    </submittedName>
</protein>
<keyword evidence="2" id="KW-1185">Reference proteome</keyword>
<dbReference type="EMBL" id="LLZU01000010">
    <property type="protein sequence ID" value="KRV49811.1"/>
    <property type="molecule type" value="Genomic_DNA"/>
</dbReference>
<dbReference type="AlphaFoldDB" id="A0A0T6LUH1"/>
<evidence type="ECO:0000313" key="1">
    <source>
        <dbReference type="EMBL" id="KRV49811.1"/>
    </source>
</evidence>